<dbReference type="Pfam" id="PF07690">
    <property type="entry name" value="MFS_1"/>
    <property type="match status" value="1"/>
</dbReference>
<evidence type="ECO:0000256" key="5">
    <source>
        <dbReference type="SAM" id="Phobius"/>
    </source>
</evidence>
<evidence type="ECO:0000256" key="1">
    <source>
        <dbReference type="ARBA" id="ARBA00004141"/>
    </source>
</evidence>
<dbReference type="InterPro" id="IPR036259">
    <property type="entry name" value="MFS_trans_sf"/>
</dbReference>
<reference evidence="7" key="1">
    <citation type="submission" date="2020-11" db="EMBL/GenBank/DDBJ databases">
        <authorList>
            <person name="Whitehead M."/>
        </authorList>
    </citation>
    <scope>NUCLEOTIDE SEQUENCE</scope>
    <source>
        <strain evidence="7">EGII</strain>
    </source>
</reference>
<keyword evidence="8" id="KW-1185">Reference proteome</keyword>
<keyword evidence="3 5" id="KW-1133">Transmembrane helix</keyword>
<feature type="transmembrane region" description="Helical" evidence="5">
    <location>
        <begin position="128"/>
        <end position="149"/>
    </location>
</feature>
<dbReference type="PANTHER" id="PTHR11662:SF280">
    <property type="entry name" value="FI21844P1-RELATED"/>
    <property type="match status" value="1"/>
</dbReference>
<dbReference type="Gene3D" id="1.20.1250.20">
    <property type="entry name" value="MFS general substrate transporter like domains"/>
    <property type="match status" value="1"/>
</dbReference>
<evidence type="ECO:0000256" key="3">
    <source>
        <dbReference type="ARBA" id="ARBA00022989"/>
    </source>
</evidence>
<evidence type="ECO:0000313" key="7">
    <source>
        <dbReference type="EMBL" id="CAD7015100.1"/>
    </source>
</evidence>
<sequence>MKRATFSYLEYRIPSYLVFFYQKVPEHSIPARYIQVLLMFTAILLVFYQRVNLSVAIVALNSLEETTTTNASQPKFHFWGTFSVQLLSGYLGSHYGTVKLLFGCVLGSSLISIGLPFALIYFGFEAFVALRVVQGCAQGIVFPAVYAHLAKWSPLKERSLLGGISQWAWRWDFYVVVY</sequence>
<gene>
    <name evidence="7" type="ORF">CCAP1982_LOCUS23054</name>
</gene>
<comment type="subcellular location">
    <subcellularLocation>
        <location evidence="1">Membrane</location>
        <topology evidence="1">Multi-pass membrane protein</topology>
    </subcellularLocation>
</comment>
<dbReference type="GO" id="GO:0016020">
    <property type="term" value="C:membrane"/>
    <property type="evidence" value="ECO:0007669"/>
    <property type="project" value="UniProtKB-SubCell"/>
</dbReference>
<keyword evidence="2 5" id="KW-0812">Transmembrane</keyword>
<organism evidence="7 8">
    <name type="scientific">Ceratitis capitata</name>
    <name type="common">Mediterranean fruit fly</name>
    <name type="synonym">Tephritis capitata</name>
    <dbReference type="NCBI Taxonomy" id="7213"/>
    <lineage>
        <taxon>Eukaryota</taxon>
        <taxon>Metazoa</taxon>
        <taxon>Ecdysozoa</taxon>
        <taxon>Arthropoda</taxon>
        <taxon>Hexapoda</taxon>
        <taxon>Insecta</taxon>
        <taxon>Pterygota</taxon>
        <taxon>Neoptera</taxon>
        <taxon>Endopterygota</taxon>
        <taxon>Diptera</taxon>
        <taxon>Brachycera</taxon>
        <taxon>Muscomorpha</taxon>
        <taxon>Tephritoidea</taxon>
        <taxon>Tephritidae</taxon>
        <taxon>Ceratitis</taxon>
        <taxon>Ceratitis</taxon>
    </lineage>
</organism>
<evidence type="ECO:0000256" key="4">
    <source>
        <dbReference type="ARBA" id="ARBA00023136"/>
    </source>
</evidence>
<dbReference type="OrthoDB" id="2985014at2759"/>
<dbReference type="GO" id="GO:0006820">
    <property type="term" value="P:monoatomic anion transport"/>
    <property type="evidence" value="ECO:0007669"/>
    <property type="project" value="TreeGrafter"/>
</dbReference>
<dbReference type="EMBL" id="CAJHJT010000056">
    <property type="protein sequence ID" value="CAD7015100.1"/>
    <property type="molecule type" value="Genomic_DNA"/>
</dbReference>
<feature type="transmembrane region" description="Helical" evidence="5">
    <location>
        <begin position="33"/>
        <end position="51"/>
    </location>
</feature>
<evidence type="ECO:0000313" key="8">
    <source>
        <dbReference type="Proteomes" id="UP000606786"/>
    </source>
</evidence>
<evidence type="ECO:0000256" key="2">
    <source>
        <dbReference type="ARBA" id="ARBA00022692"/>
    </source>
</evidence>
<dbReference type="Proteomes" id="UP000606786">
    <property type="component" value="Unassembled WGS sequence"/>
</dbReference>
<protein>
    <submittedName>
        <fullName evidence="7">(Mediterranean fruit fly) hypothetical protein</fullName>
    </submittedName>
</protein>
<feature type="domain" description="Major facilitator superfamily (MFS) profile" evidence="6">
    <location>
        <begin position="35"/>
        <end position="178"/>
    </location>
</feature>
<proteinExistence type="predicted"/>
<dbReference type="PANTHER" id="PTHR11662">
    <property type="entry name" value="SOLUTE CARRIER FAMILY 17"/>
    <property type="match status" value="1"/>
</dbReference>
<dbReference type="InterPro" id="IPR011701">
    <property type="entry name" value="MFS"/>
</dbReference>
<dbReference type="SUPFAM" id="SSF103473">
    <property type="entry name" value="MFS general substrate transporter"/>
    <property type="match status" value="1"/>
</dbReference>
<dbReference type="AlphaFoldDB" id="A0A811VIJ1"/>
<dbReference type="InterPro" id="IPR020846">
    <property type="entry name" value="MFS_dom"/>
</dbReference>
<evidence type="ECO:0000259" key="6">
    <source>
        <dbReference type="PROSITE" id="PS50850"/>
    </source>
</evidence>
<dbReference type="GO" id="GO:0022857">
    <property type="term" value="F:transmembrane transporter activity"/>
    <property type="evidence" value="ECO:0007669"/>
    <property type="project" value="InterPro"/>
</dbReference>
<feature type="transmembrane region" description="Helical" evidence="5">
    <location>
        <begin position="100"/>
        <end position="122"/>
    </location>
</feature>
<accession>A0A811VIJ1</accession>
<keyword evidence="4 5" id="KW-0472">Membrane</keyword>
<name>A0A811VIJ1_CERCA</name>
<dbReference type="InterPro" id="IPR050382">
    <property type="entry name" value="MFS_Na/Anion_cotransporter"/>
</dbReference>
<comment type="caution">
    <text evidence="7">The sequence shown here is derived from an EMBL/GenBank/DDBJ whole genome shotgun (WGS) entry which is preliminary data.</text>
</comment>
<dbReference type="PROSITE" id="PS50850">
    <property type="entry name" value="MFS"/>
    <property type="match status" value="1"/>
</dbReference>